<feature type="region of interest" description="Disordered" evidence="1">
    <location>
        <begin position="57"/>
        <end position="77"/>
    </location>
</feature>
<reference evidence="2" key="1">
    <citation type="submission" date="2023-02" db="EMBL/GenBank/DDBJ databases">
        <title>Genome of toxic invasive species Heracleum sosnowskyi carries increased number of genes despite the absence of recent whole-genome duplications.</title>
        <authorList>
            <person name="Schelkunov M."/>
            <person name="Shtratnikova V."/>
            <person name="Makarenko M."/>
            <person name="Klepikova A."/>
            <person name="Omelchenko D."/>
            <person name="Novikova G."/>
            <person name="Obukhova E."/>
            <person name="Bogdanov V."/>
            <person name="Penin A."/>
            <person name="Logacheva M."/>
        </authorList>
    </citation>
    <scope>NUCLEOTIDE SEQUENCE</scope>
    <source>
        <strain evidence="2">Hsosn_3</strain>
        <tissue evidence="2">Leaf</tissue>
    </source>
</reference>
<organism evidence="2 3">
    <name type="scientific">Heracleum sosnowskyi</name>
    <dbReference type="NCBI Taxonomy" id="360622"/>
    <lineage>
        <taxon>Eukaryota</taxon>
        <taxon>Viridiplantae</taxon>
        <taxon>Streptophyta</taxon>
        <taxon>Embryophyta</taxon>
        <taxon>Tracheophyta</taxon>
        <taxon>Spermatophyta</taxon>
        <taxon>Magnoliopsida</taxon>
        <taxon>eudicotyledons</taxon>
        <taxon>Gunneridae</taxon>
        <taxon>Pentapetalae</taxon>
        <taxon>asterids</taxon>
        <taxon>campanulids</taxon>
        <taxon>Apiales</taxon>
        <taxon>Apiaceae</taxon>
        <taxon>Apioideae</taxon>
        <taxon>apioid superclade</taxon>
        <taxon>Tordylieae</taxon>
        <taxon>Tordyliinae</taxon>
        <taxon>Heracleum</taxon>
    </lineage>
</organism>
<dbReference type="EMBL" id="JAUIZM010000013">
    <property type="protein sequence ID" value="KAK1353432.1"/>
    <property type="molecule type" value="Genomic_DNA"/>
</dbReference>
<reference evidence="2" key="2">
    <citation type="submission" date="2023-05" db="EMBL/GenBank/DDBJ databases">
        <authorList>
            <person name="Schelkunov M.I."/>
        </authorList>
    </citation>
    <scope>NUCLEOTIDE SEQUENCE</scope>
    <source>
        <strain evidence="2">Hsosn_3</strain>
        <tissue evidence="2">Leaf</tissue>
    </source>
</reference>
<name>A0AAD8LYV3_9APIA</name>
<comment type="caution">
    <text evidence="2">The sequence shown here is derived from an EMBL/GenBank/DDBJ whole genome shotgun (WGS) entry which is preliminary data.</text>
</comment>
<evidence type="ECO:0000256" key="1">
    <source>
        <dbReference type="SAM" id="MobiDB-lite"/>
    </source>
</evidence>
<gene>
    <name evidence="2" type="ORF">POM88_052567</name>
</gene>
<sequence length="363" mass="41536">MKEGTYNHLNLDNFTSFRSDFVSNVKKRRIVESSNKENKSPSPFGMFRSYNQSTVINNSITPSSTHHSKLDLNNSNSMSEFRESTSYRVDDNIYCTPLMADTNERIQFSDLTNKVICESVNSRSGILQKATVVVDKQPSHRRSKNLVLANQTGVKIDTSEQRKYMKRNVVVDSETSKRPCLKVSSNPRKRNPATKSNRSIDPVVIEGSSSRLFQEVLDDNDYENNEHSSVPGFMDEVTDLFWDDDEIFTDENDLLDNEDTDQQKAVPKGYATLGPPTSCCSKCHAIMWKEERVNKNVKHGVAKFSMSCAQGRIKLPENPPTPPYLMQLKKKRQRITMKDFYLYKFQVRPNKGMIARLGGRLFQ</sequence>
<protein>
    <submittedName>
        <fullName evidence="2">Uncharacterized protein</fullName>
    </submittedName>
</protein>
<keyword evidence="3" id="KW-1185">Reference proteome</keyword>
<dbReference type="AlphaFoldDB" id="A0AAD8LYV3"/>
<dbReference type="Proteomes" id="UP001237642">
    <property type="component" value="Unassembled WGS sequence"/>
</dbReference>
<feature type="region of interest" description="Disordered" evidence="1">
    <location>
        <begin position="176"/>
        <end position="200"/>
    </location>
</feature>
<evidence type="ECO:0000313" key="2">
    <source>
        <dbReference type="EMBL" id="KAK1353432.1"/>
    </source>
</evidence>
<proteinExistence type="predicted"/>
<evidence type="ECO:0000313" key="3">
    <source>
        <dbReference type="Proteomes" id="UP001237642"/>
    </source>
</evidence>
<accession>A0AAD8LYV3</accession>